<dbReference type="InterPro" id="IPR016039">
    <property type="entry name" value="Thiolase-like"/>
</dbReference>
<dbReference type="InterPro" id="IPR002155">
    <property type="entry name" value="Thiolase"/>
</dbReference>
<comment type="caution">
    <text evidence="2">The sequence shown here is derived from an EMBL/GenBank/DDBJ whole genome shotgun (WGS) entry which is preliminary data.</text>
</comment>
<keyword evidence="3" id="KW-1185">Reference proteome</keyword>
<proteinExistence type="predicted"/>
<feature type="domain" description="Thiolase C-terminal" evidence="1">
    <location>
        <begin position="261"/>
        <end position="386"/>
    </location>
</feature>
<accession>A0ABV3LRH4</accession>
<organism evidence="2 3">
    <name type="scientific">Streptomyces huasconensis</name>
    <dbReference type="NCBI Taxonomy" id="1854574"/>
    <lineage>
        <taxon>Bacteria</taxon>
        <taxon>Bacillati</taxon>
        <taxon>Actinomycetota</taxon>
        <taxon>Actinomycetes</taxon>
        <taxon>Kitasatosporales</taxon>
        <taxon>Streptomycetaceae</taxon>
        <taxon>Streptomyces</taxon>
    </lineage>
</organism>
<protein>
    <submittedName>
        <fullName evidence="2">Thiolase family protein</fullName>
    </submittedName>
</protein>
<dbReference type="Pfam" id="PF22691">
    <property type="entry name" value="Thiolase_C_1"/>
    <property type="match status" value="1"/>
</dbReference>
<evidence type="ECO:0000259" key="1">
    <source>
        <dbReference type="Pfam" id="PF22691"/>
    </source>
</evidence>
<dbReference type="RefSeq" id="WP_359771557.1">
    <property type="nucleotide sequence ID" value="NZ_JBEYRR010000001.1"/>
</dbReference>
<dbReference type="PANTHER" id="PTHR42870">
    <property type="entry name" value="ACETYL-COA C-ACETYLTRANSFERASE"/>
    <property type="match status" value="1"/>
</dbReference>
<dbReference type="EMBL" id="JBEYRS010000003">
    <property type="protein sequence ID" value="MEW2362047.1"/>
    <property type="molecule type" value="Genomic_DNA"/>
</dbReference>
<sequence>MTGETKRNAAIAGLGITDVGKVYGRTARDFAADAVRRACDDAGLLTSELDGLLVTPGLNDDLNASLAEDLGVRDLKLLNVSRGDGSSVCAAIAYASMAISAGLANTVACVFADAPLRRGHRAGAAYAPRESPRGFDSLVAEAGLANVHAQYALATRRHMETFGTTSEQLGAIAVAQRAWASRNPLAQMREPIRLVDHQSSRLIADPLRLLDCCLVSNGGVAVVVTSASRAAALAQPPVHILGFAQSHPVHEDAKGSRFGIVSGAAESGPAALRMAGADIEDVGIAEIYDCFTFAVLLTLEDYGFCPKGEGGLYAEEGHLMPGGGRTAVNTGGGQLSGYYMWGMTPVSEAVIQARGVGGDRQVDHNELIMVSGNGGVLHHHSTLVLSPRAPS</sequence>
<dbReference type="SUPFAM" id="SSF53901">
    <property type="entry name" value="Thiolase-like"/>
    <property type="match status" value="2"/>
</dbReference>
<evidence type="ECO:0000313" key="3">
    <source>
        <dbReference type="Proteomes" id="UP001553843"/>
    </source>
</evidence>
<dbReference type="Proteomes" id="UP001553843">
    <property type="component" value="Unassembled WGS sequence"/>
</dbReference>
<dbReference type="InterPro" id="IPR055140">
    <property type="entry name" value="Thiolase_C_2"/>
</dbReference>
<dbReference type="CDD" id="cd00829">
    <property type="entry name" value="SCP-x_thiolase"/>
    <property type="match status" value="1"/>
</dbReference>
<dbReference type="Gene3D" id="3.40.47.10">
    <property type="match status" value="1"/>
</dbReference>
<evidence type="ECO:0000313" key="2">
    <source>
        <dbReference type="EMBL" id="MEW2362047.1"/>
    </source>
</evidence>
<name>A0ABV3LRH4_9ACTN</name>
<gene>
    <name evidence="2" type="ORF">AB0887_08775</name>
</gene>
<reference evidence="2 3" key="1">
    <citation type="submission" date="2024-06" db="EMBL/GenBank/DDBJ databases">
        <title>The Natural Products Discovery Center: Release of the First 8490 Sequenced Strains for Exploring Actinobacteria Biosynthetic Diversity.</title>
        <authorList>
            <person name="Kalkreuter E."/>
            <person name="Kautsar S.A."/>
            <person name="Yang D."/>
            <person name="Bader C.D."/>
            <person name="Teijaro C.N."/>
            <person name="Fluegel L."/>
            <person name="Davis C.M."/>
            <person name="Simpson J.R."/>
            <person name="Lauterbach L."/>
            <person name="Steele A.D."/>
            <person name="Gui C."/>
            <person name="Meng S."/>
            <person name="Li G."/>
            <person name="Viehrig K."/>
            <person name="Ye F."/>
            <person name="Su P."/>
            <person name="Kiefer A.F."/>
            <person name="Nichols A."/>
            <person name="Cepeda A.J."/>
            <person name="Yan W."/>
            <person name="Fan B."/>
            <person name="Jiang Y."/>
            <person name="Adhikari A."/>
            <person name="Zheng C.-J."/>
            <person name="Schuster L."/>
            <person name="Cowan T.M."/>
            <person name="Smanski M.J."/>
            <person name="Chevrette M.G."/>
            <person name="De Carvalho L.P.S."/>
            <person name="Shen B."/>
        </authorList>
    </citation>
    <scope>NUCLEOTIDE SEQUENCE [LARGE SCALE GENOMIC DNA]</scope>
    <source>
        <strain evidence="2 3">NPDC047833</strain>
    </source>
</reference>
<dbReference type="PIRSF" id="PIRSF000429">
    <property type="entry name" value="Ac-CoA_Ac_transf"/>
    <property type="match status" value="1"/>
</dbReference>
<dbReference type="PANTHER" id="PTHR42870:SF1">
    <property type="entry name" value="NON-SPECIFIC LIPID-TRANSFER PROTEIN-LIKE 2"/>
    <property type="match status" value="1"/>
</dbReference>